<reference evidence="1" key="1">
    <citation type="submission" date="2018-02" db="EMBL/GenBank/DDBJ databases">
        <title>Rhizophora mucronata_Transcriptome.</title>
        <authorList>
            <person name="Meera S.P."/>
            <person name="Sreeshan A."/>
            <person name="Augustine A."/>
        </authorList>
    </citation>
    <scope>NUCLEOTIDE SEQUENCE</scope>
    <source>
        <tissue evidence="1">Leaf</tissue>
    </source>
</reference>
<dbReference type="AlphaFoldDB" id="A0A2P2MRD3"/>
<name>A0A2P2MRD3_RHIMU</name>
<dbReference type="EMBL" id="GGEC01052278">
    <property type="protein sequence ID" value="MBX32762.1"/>
    <property type="molecule type" value="Transcribed_RNA"/>
</dbReference>
<accession>A0A2P2MRD3</accession>
<organism evidence="1">
    <name type="scientific">Rhizophora mucronata</name>
    <name type="common">Asiatic mangrove</name>
    <dbReference type="NCBI Taxonomy" id="61149"/>
    <lineage>
        <taxon>Eukaryota</taxon>
        <taxon>Viridiplantae</taxon>
        <taxon>Streptophyta</taxon>
        <taxon>Embryophyta</taxon>
        <taxon>Tracheophyta</taxon>
        <taxon>Spermatophyta</taxon>
        <taxon>Magnoliopsida</taxon>
        <taxon>eudicotyledons</taxon>
        <taxon>Gunneridae</taxon>
        <taxon>Pentapetalae</taxon>
        <taxon>rosids</taxon>
        <taxon>fabids</taxon>
        <taxon>Malpighiales</taxon>
        <taxon>Rhizophoraceae</taxon>
        <taxon>Rhizophora</taxon>
    </lineage>
</organism>
<proteinExistence type="predicted"/>
<protein>
    <submittedName>
        <fullName evidence="1">Uncharacterized protein</fullName>
    </submittedName>
</protein>
<evidence type="ECO:0000313" key="1">
    <source>
        <dbReference type="EMBL" id="MBX32762.1"/>
    </source>
</evidence>
<sequence length="40" mass="4547">MQGFSPKILVQLHRAYIHIHPIGSVRCHPLMAQIWNLGLA</sequence>